<organism evidence="19 20">
    <name type="scientific">Novilysobacter ciconiae</name>
    <dbReference type="NCBI Taxonomy" id="2781022"/>
    <lineage>
        <taxon>Bacteria</taxon>
        <taxon>Pseudomonadati</taxon>
        <taxon>Pseudomonadota</taxon>
        <taxon>Gammaproteobacteria</taxon>
        <taxon>Lysobacterales</taxon>
        <taxon>Lysobacteraceae</taxon>
        <taxon>Novilysobacter</taxon>
    </lineage>
</organism>
<evidence type="ECO:0000256" key="4">
    <source>
        <dbReference type="ARBA" id="ARBA00022430"/>
    </source>
</evidence>
<evidence type="ECO:0000256" key="7">
    <source>
        <dbReference type="ARBA" id="ARBA00022679"/>
    </source>
</evidence>
<keyword evidence="19" id="KW-0012">Acyltransferase</keyword>
<dbReference type="AlphaFoldDB" id="A0A7S6UGV8"/>
<feature type="binding site" evidence="15">
    <location>
        <position position="231"/>
    </location>
    <ligand>
        <name>Mn(2+)</name>
        <dbReference type="ChEBI" id="CHEBI:29035"/>
    </ligand>
</feature>
<dbReference type="HAMAP" id="MF_01025">
    <property type="entry name" value="LeuA_type1"/>
    <property type="match status" value="1"/>
</dbReference>
<dbReference type="SUPFAM" id="SSF53732">
    <property type="entry name" value="Aconitase iron-sulfur domain"/>
    <property type="match status" value="1"/>
</dbReference>
<evidence type="ECO:0000256" key="3">
    <source>
        <dbReference type="ARBA" id="ARBA00009396"/>
    </source>
</evidence>
<keyword evidence="6 15" id="KW-0028">Amino-acid biosynthesis</keyword>
<comment type="function">
    <text evidence="16">Catalyzes the isomerization between 2-isopropylmalate and 3-isopropylmalate, via the formation of 2-isopropylmaleate.</text>
</comment>
<dbReference type="GO" id="GO:0030145">
    <property type="term" value="F:manganese ion binding"/>
    <property type="evidence" value="ECO:0007669"/>
    <property type="project" value="UniProtKB-UniRule"/>
</dbReference>
<keyword evidence="4 15" id="KW-0432">Leucine biosynthesis</keyword>
<dbReference type="NCBIfam" id="NF002086">
    <property type="entry name" value="PRK00915.1-3"/>
    <property type="match status" value="1"/>
</dbReference>
<comment type="similarity">
    <text evidence="16">Belongs to the aconitase/IPM isomerase family. LeuC type 1 subfamily.</text>
</comment>
<dbReference type="Pfam" id="PF00330">
    <property type="entry name" value="Aconitase"/>
    <property type="match status" value="1"/>
</dbReference>
<dbReference type="CDD" id="cd01583">
    <property type="entry name" value="IPMI"/>
    <property type="match status" value="1"/>
</dbReference>
<dbReference type="FunFam" id="3.20.20.70:FF:000010">
    <property type="entry name" value="2-isopropylmalate synthase"/>
    <property type="match status" value="1"/>
</dbReference>
<keyword evidence="8 15" id="KW-0479">Metal-binding</keyword>
<comment type="catalytic activity">
    <reaction evidence="16">
        <text>(2R,3S)-3-isopropylmalate = (2S)-2-isopropylmalate</text>
        <dbReference type="Rhea" id="RHEA:32287"/>
        <dbReference type="ChEBI" id="CHEBI:1178"/>
        <dbReference type="ChEBI" id="CHEBI:35121"/>
        <dbReference type="EC" id="4.2.1.33"/>
    </reaction>
</comment>
<comment type="function">
    <text evidence="14 15">Catalyzes the condensation of the acetyl group of acetyl-CoA with 3-methyl-2-oxobutanoate (2-ketoisovalerate) to form 3-carboxy-3-hydroxy-4-methylpentanoate (2-isopropylmalate).</text>
</comment>
<dbReference type="PANTHER" id="PTHR10277">
    <property type="entry name" value="HOMOCITRATE SYNTHASE-RELATED"/>
    <property type="match status" value="1"/>
</dbReference>
<dbReference type="Pfam" id="PF22617">
    <property type="entry name" value="HCS_D2"/>
    <property type="match status" value="1"/>
</dbReference>
<keyword evidence="20" id="KW-1185">Reference proteome</keyword>
<dbReference type="CDD" id="cd07940">
    <property type="entry name" value="DRE_TIM_IPMS"/>
    <property type="match status" value="1"/>
</dbReference>
<dbReference type="InterPro" id="IPR015931">
    <property type="entry name" value="Acnase/IPM_dHydase_lsu_aba_1/3"/>
</dbReference>
<dbReference type="NCBIfam" id="NF009116">
    <property type="entry name" value="PRK12466.1"/>
    <property type="match status" value="1"/>
</dbReference>
<feature type="domain" description="Pyruvate carboxyltransferase" evidence="18">
    <location>
        <begin position="34"/>
        <end position="296"/>
    </location>
</feature>
<feature type="binding site" evidence="16">
    <location>
        <position position="944"/>
    </location>
    <ligand>
        <name>[4Fe-4S] cluster</name>
        <dbReference type="ChEBI" id="CHEBI:49883"/>
    </ligand>
</feature>
<dbReference type="EC" id="2.3.3.13" evidence="15"/>
<protein>
    <recommendedName>
        <fullName evidence="15 16">Multifunctional fusion protein</fullName>
    </recommendedName>
    <domain>
        <recommendedName>
            <fullName evidence="16">3-isopropylmalate dehydratase large subunit</fullName>
            <ecNumber evidence="16">4.2.1.33</ecNumber>
        </recommendedName>
        <alternativeName>
            <fullName evidence="16">Alpha-IPM isomerase</fullName>
        </alternativeName>
        <alternativeName>
            <fullName evidence="16">Isopropylmalate isomerase</fullName>
            <shortName evidence="16">IPMI</shortName>
        </alternativeName>
    </domain>
    <domain>
        <recommendedName>
            <fullName evidence="15">2-isopropylmalate synthase</fullName>
            <ecNumber evidence="15">2.3.3.13</ecNumber>
        </recommendedName>
        <alternativeName>
            <fullName evidence="15">Alpha-IPM synthase</fullName>
        </alternativeName>
        <alternativeName>
            <fullName evidence="15">Alpha-isopropylmalate synthase</fullName>
        </alternativeName>
    </domain>
</protein>
<evidence type="ECO:0000256" key="8">
    <source>
        <dbReference type="ARBA" id="ARBA00022723"/>
    </source>
</evidence>
<dbReference type="InterPro" id="IPR054691">
    <property type="entry name" value="LeuA/HCS_post-cat"/>
</dbReference>
<dbReference type="GO" id="GO:0003985">
    <property type="term" value="F:acetyl-CoA C-acetyltransferase activity"/>
    <property type="evidence" value="ECO:0007669"/>
    <property type="project" value="UniProtKB-UniRule"/>
</dbReference>
<sequence length="1023" mass="109762">MSTHEPDVAISDAAHDEHAPAGHVPGEHSSAGHVRIFDTSLRDGEQSPGCSMTAPQKLRFAHALADLGVDVIEVGFPASSEAEVEATRRIVREVRGSTLAALARCHTGDIQASARALEGAEDARMHVFLSTSPLHREHKLGLNKEQVIERAVMGVEMARRYLDDVEFSAEDALRTEPEFLVEVCSAAIAAGATTLNIPDTVGYTTPAEIRSLFEYLRVNVRDAKRAVFSAHCHNDLGLAVANSLAAIEGGARQVECTINGIGERAGNCALEELVMALNVRRSYFNATTRIDTRRLVPTSRLLSRITGMRVQRNKAIVGQNAFAHESGIHQHGMLKHRGTYEIMRPQDVGWEQSQMVMGRHSGRAALIDRLQTLGLMVDDTRLNDVFEAFKVLAEKKREVFDADLETLVLGTDAPLRRGFRLLRVHASTGVGEGMLPTASVRLARPCGTVAEEAAVGDGPVHALFAALSRSADLPLEIESFQISSITAGDDAQGQASVVATLDGVEHTGSGTSTDILEASALAWLDIANRIHRAGSGAPRTLFDKLWDRHLVSPESEASPAVLYIDLHLIHEVTTPQAFTELDSRGLKVRRPELTKGTLDHSTPTLPRNADGSLPYATPEAEKQVATLRDNAARRGIELFDFDSDHRGIVHVIGPELGLTQPGMTVVCGDSHTATHGAFGALAFGIGTSEVVHVLATQCLLQRKPRTLAITIDGQLGASVTAKDLILHVIGVIGVNGGTGHVIEYRGSAIRALSMDERMTVCNMSIEAGARAGLIAPDETTFAYLRGKPRAPQGEAFEQAVARWRTLRSDDGARFDREVRIDAADIRPTVTWGTHPGQVTAIDLPLPPPGNDDDSKALAYMGFAGGQPLAGQPVDVVFIGSCTNSRLDDLRQAAGILRGRKVHPRVRMLVVPGSVQIKREAEAEGIDRIVRAAGAEWREPGCSMCIAMNGDLVAPGQLAVSTSNRNFEGRQGQGARTVLASPLTAAVCAVRGEITDPEAFLREESRGPTAADTPPRNVVAEATS</sequence>
<dbReference type="Pfam" id="PF08502">
    <property type="entry name" value="LeuA_dimer"/>
    <property type="match status" value="1"/>
</dbReference>
<dbReference type="PANTHER" id="PTHR10277:SF9">
    <property type="entry name" value="2-ISOPROPYLMALATE SYNTHASE 1, CHLOROPLASTIC-RELATED"/>
    <property type="match status" value="1"/>
</dbReference>
<evidence type="ECO:0000256" key="10">
    <source>
        <dbReference type="ARBA" id="ARBA00023014"/>
    </source>
</evidence>
<dbReference type="SUPFAM" id="SSF51569">
    <property type="entry name" value="Aldolase"/>
    <property type="match status" value="1"/>
</dbReference>
<evidence type="ECO:0000256" key="15">
    <source>
        <dbReference type="HAMAP-Rule" id="MF_01025"/>
    </source>
</evidence>
<dbReference type="NCBIfam" id="NF004016">
    <property type="entry name" value="PRK05478.1"/>
    <property type="match status" value="1"/>
</dbReference>
<dbReference type="Gene3D" id="3.30.499.10">
    <property type="entry name" value="Aconitase, domain 3"/>
    <property type="match status" value="2"/>
</dbReference>
<name>A0A7S6UGV8_9GAMM</name>
<evidence type="ECO:0000256" key="1">
    <source>
        <dbReference type="ARBA" id="ARBA00000064"/>
    </source>
</evidence>
<evidence type="ECO:0000256" key="11">
    <source>
        <dbReference type="ARBA" id="ARBA00023211"/>
    </source>
</evidence>
<feature type="binding site" evidence="15">
    <location>
        <position position="233"/>
    </location>
    <ligand>
        <name>Mn(2+)</name>
        <dbReference type="ChEBI" id="CHEBI:29035"/>
    </ligand>
</feature>
<dbReference type="Gene3D" id="3.20.20.70">
    <property type="entry name" value="Aldolase class I"/>
    <property type="match status" value="1"/>
</dbReference>
<evidence type="ECO:0000256" key="16">
    <source>
        <dbReference type="HAMAP-Rule" id="MF_01026"/>
    </source>
</evidence>
<dbReference type="PROSITE" id="PS00816">
    <property type="entry name" value="AIPM_HOMOCIT_SYNTH_2"/>
    <property type="match status" value="1"/>
</dbReference>
<keyword evidence="15" id="KW-0963">Cytoplasm</keyword>
<dbReference type="InterPro" id="IPR013709">
    <property type="entry name" value="2-isopropylmalate_synth_dimer"/>
</dbReference>
<dbReference type="GO" id="GO:0003861">
    <property type="term" value="F:3-isopropylmalate dehydratase activity"/>
    <property type="evidence" value="ECO:0007669"/>
    <property type="project" value="UniProtKB-UniRule"/>
</dbReference>
<keyword evidence="12 16" id="KW-0456">Lyase</keyword>
<dbReference type="EMBL" id="CP063656">
    <property type="protein sequence ID" value="QOW20010.1"/>
    <property type="molecule type" value="Genomic_DNA"/>
</dbReference>
<dbReference type="PROSITE" id="PS00815">
    <property type="entry name" value="AIPM_HOMOCIT_SYNTH_1"/>
    <property type="match status" value="1"/>
</dbReference>
<dbReference type="NCBIfam" id="TIGR00170">
    <property type="entry name" value="leuC"/>
    <property type="match status" value="1"/>
</dbReference>
<keyword evidence="5 16" id="KW-0004">4Fe-4S</keyword>
<comment type="subunit">
    <text evidence="16">Heterodimer of LeuC and LeuD.</text>
</comment>
<dbReference type="NCBIfam" id="TIGR00973">
    <property type="entry name" value="leuA_bact"/>
    <property type="match status" value="1"/>
</dbReference>
<keyword evidence="7 15" id="KW-0808">Transferase</keyword>
<evidence type="ECO:0000256" key="2">
    <source>
        <dbReference type="ARBA" id="ARBA00004689"/>
    </source>
</evidence>
<evidence type="ECO:0000256" key="9">
    <source>
        <dbReference type="ARBA" id="ARBA00023004"/>
    </source>
</evidence>
<feature type="binding site" evidence="15">
    <location>
        <position position="43"/>
    </location>
    <ligand>
        <name>Mn(2+)</name>
        <dbReference type="ChEBI" id="CHEBI:29035"/>
    </ligand>
</feature>
<dbReference type="GO" id="GO:0009098">
    <property type="term" value="P:L-leucine biosynthetic process"/>
    <property type="evidence" value="ECO:0007669"/>
    <property type="project" value="UniProtKB-UniRule"/>
</dbReference>
<dbReference type="InterPro" id="IPR002034">
    <property type="entry name" value="AIPM/Hcit_synth_CS"/>
</dbReference>
<dbReference type="InterPro" id="IPR050073">
    <property type="entry name" value="2-IPM_HCS-like"/>
</dbReference>
<feature type="region of interest" description="Disordered" evidence="17">
    <location>
        <begin position="596"/>
        <end position="615"/>
    </location>
</feature>
<comment type="cofactor">
    <cofactor evidence="15">
        <name>Mn(2+)</name>
        <dbReference type="ChEBI" id="CHEBI:29035"/>
    </cofactor>
</comment>
<evidence type="ECO:0000256" key="5">
    <source>
        <dbReference type="ARBA" id="ARBA00022485"/>
    </source>
</evidence>
<dbReference type="InterPro" id="IPR013785">
    <property type="entry name" value="Aldolase_TIM"/>
</dbReference>
<dbReference type="SUPFAM" id="SSF110921">
    <property type="entry name" value="2-isopropylmalate synthase LeuA, allosteric (dimerisation) domain"/>
    <property type="match status" value="1"/>
</dbReference>
<accession>A0A7S6UGV8</accession>
<evidence type="ECO:0000313" key="20">
    <source>
        <dbReference type="Proteomes" id="UP000594059"/>
    </source>
</evidence>
<comment type="catalytic activity">
    <reaction evidence="1 15">
        <text>3-methyl-2-oxobutanoate + acetyl-CoA + H2O = (2S)-2-isopropylmalate + CoA + H(+)</text>
        <dbReference type="Rhea" id="RHEA:21524"/>
        <dbReference type="ChEBI" id="CHEBI:1178"/>
        <dbReference type="ChEBI" id="CHEBI:11851"/>
        <dbReference type="ChEBI" id="CHEBI:15377"/>
        <dbReference type="ChEBI" id="CHEBI:15378"/>
        <dbReference type="ChEBI" id="CHEBI:57287"/>
        <dbReference type="ChEBI" id="CHEBI:57288"/>
        <dbReference type="EC" id="2.3.3.13"/>
    </reaction>
</comment>
<evidence type="ECO:0000313" key="19">
    <source>
        <dbReference type="EMBL" id="QOW20010.1"/>
    </source>
</evidence>
<evidence type="ECO:0000256" key="17">
    <source>
        <dbReference type="SAM" id="MobiDB-lite"/>
    </source>
</evidence>
<dbReference type="GO" id="GO:0003852">
    <property type="term" value="F:2-isopropylmalate synthase activity"/>
    <property type="evidence" value="ECO:0007669"/>
    <property type="project" value="UniProtKB-UniRule"/>
</dbReference>
<comment type="pathway">
    <text evidence="2 15">Amino-acid biosynthesis; L-leucine biosynthesis; L-leucine from 3-methyl-2-oxobutanoate: step 1/4.</text>
</comment>
<dbReference type="PROSITE" id="PS01244">
    <property type="entry name" value="ACONITASE_2"/>
    <property type="match status" value="1"/>
</dbReference>
<dbReference type="Gene3D" id="3.30.160.270">
    <property type="match status" value="1"/>
</dbReference>
<comment type="cofactor">
    <cofactor evidence="16">
        <name>[4Fe-4S] cluster</name>
        <dbReference type="ChEBI" id="CHEBI:49883"/>
    </cofactor>
    <text evidence="16">Binds 1 [4Fe-4S] cluster per subunit.</text>
</comment>
<dbReference type="InterPro" id="IPR033941">
    <property type="entry name" value="IPMI_cat"/>
</dbReference>
<dbReference type="InterPro" id="IPR036230">
    <property type="entry name" value="LeuA_allosteric_dom_sf"/>
</dbReference>
<dbReference type="KEGG" id="lcic:INQ41_02850"/>
<dbReference type="InterPro" id="IPR004430">
    <property type="entry name" value="3-IsopropMal_deHydase_lsu"/>
</dbReference>
<reference evidence="19 20" key="1">
    <citation type="submission" date="2020-10" db="EMBL/GenBank/DDBJ databases">
        <title>complete genome sequencing of Lysobacter sp. H21R20.</title>
        <authorList>
            <person name="Bae J.-W."/>
            <person name="Lee S.-Y."/>
        </authorList>
    </citation>
    <scope>NUCLEOTIDE SEQUENCE [LARGE SCALE GENOMIC DNA]</scope>
    <source>
        <strain evidence="19 20">H21R20</strain>
    </source>
</reference>
<evidence type="ECO:0000256" key="12">
    <source>
        <dbReference type="ARBA" id="ARBA00023239"/>
    </source>
</evidence>
<feature type="binding site" evidence="15">
    <location>
        <position position="267"/>
    </location>
    <ligand>
        <name>Mn(2+)</name>
        <dbReference type="ChEBI" id="CHEBI:29035"/>
    </ligand>
</feature>
<dbReference type="EC" id="4.2.1.33" evidence="16"/>
<dbReference type="Pfam" id="PF00682">
    <property type="entry name" value="HMGL-like"/>
    <property type="match status" value="1"/>
</dbReference>
<dbReference type="InterPro" id="IPR005671">
    <property type="entry name" value="LeuA_bact_synth"/>
</dbReference>
<dbReference type="InterPro" id="IPR000891">
    <property type="entry name" value="PYR_CT"/>
</dbReference>
<dbReference type="FunFam" id="1.10.238.260:FF:000001">
    <property type="entry name" value="2-isopropylmalate synthase"/>
    <property type="match status" value="1"/>
</dbReference>
<dbReference type="InterPro" id="IPR001030">
    <property type="entry name" value="Acoase/IPM_deHydtase_lsu_aba"/>
</dbReference>
<dbReference type="GO" id="GO:0051539">
    <property type="term" value="F:4 iron, 4 sulfur cluster binding"/>
    <property type="evidence" value="ECO:0007669"/>
    <property type="project" value="UniProtKB-KW"/>
</dbReference>
<keyword evidence="11 15" id="KW-0464">Manganese</keyword>
<evidence type="ECO:0000259" key="18">
    <source>
        <dbReference type="PROSITE" id="PS50991"/>
    </source>
</evidence>
<evidence type="ECO:0000256" key="13">
    <source>
        <dbReference type="ARBA" id="ARBA00023304"/>
    </source>
</evidence>
<dbReference type="HAMAP" id="MF_01026">
    <property type="entry name" value="LeuC_type1"/>
    <property type="match status" value="1"/>
</dbReference>
<evidence type="ECO:0000256" key="14">
    <source>
        <dbReference type="ARBA" id="ARBA00037629"/>
    </source>
</evidence>
<comment type="pathway">
    <text evidence="16">Amino-acid biosynthesis; L-leucine biosynthesis; L-leucine from 3-methyl-2-oxobutanoate: step 2/4.</text>
</comment>
<dbReference type="UniPathway" id="UPA00048">
    <property type="reaction ID" value="UER00070"/>
</dbReference>
<evidence type="ECO:0000256" key="6">
    <source>
        <dbReference type="ARBA" id="ARBA00022605"/>
    </source>
</evidence>
<dbReference type="Gene3D" id="1.10.238.260">
    <property type="match status" value="1"/>
</dbReference>
<feature type="binding site" evidence="16">
    <location>
        <position position="881"/>
    </location>
    <ligand>
        <name>[4Fe-4S] cluster</name>
        <dbReference type="ChEBI" id="CHEBI:49883"/>
    </ligand>
</feature>
<dbReference type="InterPro" id="IPR018136">
    <property type="entry name" value="Aconitase_4Fe-4S_BS"/>
</dbReference>
<feature type="region of interest" description="Regulatory domain" evidence="15">
    <location>
        <begin position="420"/>
        <end position="1023"/>
    </location>
</feature>
<feature type="binding site" evidence="16">
    <location>
        <position position="941"/>
    </location>
    <ligand>
        <name>[4Fe-4S] cluster</name>
        <dbReference type="ChEBI" id="CHEBI:49883"/>
    </ligand>
</feature>
<keyword evidence="13 15" id="KW-0100">Branched-chain amino acid biosynthesis</keyword>
<dbReference type="GO" id="GO:0005829">
    <property type="term" value="C:cytosol"/>
    <property type="evidence" value="ECO:0007669"/>
    <property type="project" value="TreeGrafter"/>
</dbReference>
<dbReference type="PROSITE" id="PS50991">
    <property type="entry name" value="PYR_CT"/>
    <property type="match status" value="1"/>
</dbReference>
<keyword evidence="10 16" id="KW-0411">Iron-sulfur</keyword>
<comment type="similarity">
    <text evidence="3 15">Belongs to the alpha-IPM synthase/homocitrate synthase family. LeuA type 1 subfamily.</text>
</comment>
<dbReference type="PRINTS" id="PR00415">
    <property type="entry name" value="ACONITASE"/>
</dbReference>
<gene>
    <name evidence="16" type="primary">leuC</name>
    <name evidence="15" type="synonym">leuA</name>
    <name evidence="19" type="ORF">INQ41_02850</name>
</gene>
<dbReference type="SMART" id="SM00917">
    <property type="entry name" value="LeuA_dimer"/>
    <property type="match status" value="1"/>
</dbReference>
<dbReference type="Proteomes" id="UP000594059">
    <property type="component" value="Chromosome"/>
</dbReference>
<feature type="region of interest" description="Disordered" evidence="17">
    <location>
        <begin position="1001"/>
        <end position="1023"/>
    </location>
</feature>
<dbReference type="PROSITE" id="PS00450">
    <property type="entry name" value="ACONITASE_1"/>
    <property type="match status" value="1"/>
</dbReference>
<dbReference type="InterPro" id="IPR036008">
    <property type="entry name" value="Aconitase_4Fe-4S_dom"/>
</dbReference>
<keyword evidence="9 16" id="KW-0408">Iron</keyword>
<proteinExistence type="inferred from homology"/>
<comment type="subunit">
    <text evidence="15">Homodimer.</text>
</comment>